<evidence type="ECO:0000313" key="3">
    <source>
        <dbReference type="Proteomes" id="UP000596929"/>
    </source>
</evidence>
<keyword evidence="3" id="KW-1185">Reference proteome</keyword>
<keyword evidence="1" id="KW-1133">Transmembrane helix</keyword>
<feature type="transmembrane region" description="Helical" evidence="1">
    <location>
        <begin position="21"/>
        <end position="44"/>
    </location>
</feature>
<comment type="caution">
    <text evidence="2">The sequence shown here is derived from an EMBL/GenBank/DDBJ whole genome shotgun (WGS) entry which is preliminary data.</text>
</comment>
<sequence>MGNKKNFLNKISNGIERNINKFNLLVLATSLITLNTVFIGIGTFNVAVTNLSNYGTFIKLRERKIKKLKN</sequence>
<keyword evidence="1" id="KW-0472">Membrane</keyword>
<protein>
    <submittedName>
        <fullName evidence="2">Uncharacterized protein</fullName>
    </submittedName>
</protein>
<dbReference type="RefSeq" id="WP_032120105.1">
    <property type="nucleotide sequence ID" value="NZ_JACOOO010000004.1"/>
</dbReference>
<dbReference type="EMBL" id="JACOOO010000004">
    <property type="protein sequence ID" value="MBC5628135.1"/>
    <property type="molecule type" value="Genomic_DNA"/>
</dbReference>
<accession>A0ABR7D9R6</accession>
<evidence type="ECO:0000256" key="1">
    <source>
        <dbReference type="SAM" id="Phobius"/>
    </source>
</evidence>
<gene>
    <name evidence="2" type="ORF">H8S20_04420</name>
</gene>
<evidence type="ECO:0000313" key="2">
    <source>
        <dbReference type="EMBL" id="MBC5628135.1"/>
    </source>
</evidence>
<keyword evidence="1" id="KW-0812">Transmembrane</keyword>
<reference evidence="2 3" key="1">
    <citation type="submission" date="2020-08" db="EMBL/GenBank/DDBJ databases">
        <title>Genome public.</title>
        <authorList>
            <person name="Liu C."/>
            <person name="Sun Q."/>
        </authorList>
    </citation>
    <scope>NUCLEOTIDE SEQUENCE [LARGE SCALE GENOMIC DNA]</scope>
    <source>
        <strain evidence="2 3">NSJ-6</strain>
    </source>
</reference>
<organism evidence="2 3">
    <name type="scientific">Clostridium hominis</name>
    <dbReference type="NCBI Taxonomy" id="2763036"/>
    <lineage>
        <taxon>Bacteria</taxon>
        <taxon>Bacillati</taxon>
        <taxon>Bacillota</taxon>
        <taxon>Clostridia</taxon>
        <taxon>Eubacteriales</taxon>
        <taxon>Clostridiaceae</taxon>
        <taxon>Clostridium</taxon>
    </lineage>
</organism>
<proteinExistence type="predicted"/>
<name>A0ABR7D9R6_9CLOT</name>
<dbReference type="Proteomes" id="UP000596929">
    <property type="component" value="Unassembled WGS sequence"/>
</dbReference>